<keyword evidence="1" id="KW-0732">Signal</keyword>
<evidence type="ECO:0000256" key="1">
    <source>
        <dbReference type="SAM" id="SignalP"/>
    </source>
</evidence>
<name>A0A6J8DDP5_MYTCO</name>
<dbReference type="SMART" id="SM00110">
    <property type="entry name" value="C1Q"/>
    <property type="match status" value="1"/>
</dbReference>
<evidence type="ECO:0000313" key="3">
    <source>
        <dbReference type="EMBL" id="CAC5405797.1"/>
    </source>
</evidence>
<dbReference type="OrthoDB" id="6125078at2759"/>
<dbReference type="Gene3D" id="2.60.120.40">
    <property type="match status" value="1"/>
</dbReference>
<accession>A0A6J8DDP5</accession>
<gene>
    <name evidence="3" type="ORF">MCOR_39446</name>
</gene>
<proteinExistence type="predicted"/>
<protein>
    <recommendedName>
        <fullName evidence="2">C1q domain-containing protein</fullName>
    </recommendedName>
</protein>
<feature type="chain" id="PRO_5027050636" description="C1q domain-containing protein" evidence="1">
    <location>
        <begin position="23"/>
        <end position="284"/>
    </location>
</feature>
<organism evidence="3 4">
    <name type="scientific">Mytilus coruscus</name>
    <name type="common">Sea mussel</name>
    <dbReference type="NCBI Taxonomy" id="42192"/>
    <lineage>
        <taxon>Eukaryota</taxon>
        <taxon>Metazoa</taxon>
        <taxon>Spiralia</taxon>
        <taxon>Lophotrochozoa</taxon>
        <taxon>Mollusca</taxon>
        <taxon>Bivalvia</taxon>
        <taxon>Autobranchia</taxon>
        <taxon>Pteriomorphia</taxon>
        <taxon>Mytilida</taxon>
        <taxon>Mytiloidea</taxon>
        <taxon>Mytilidae</taxon>
        <taxon>Mytilinae</taxon>
        <taxon>Mytilus</taxon>
    </lineage>
</organism>
<dbReference type="SUPFAM" id="SSF49842">
    <property type="entry name" value="TNF-like"/>
    <property type="match status" value="1"/>
</dbReference>
<feature type="domain" description="C1q" evidence="2">
    <location>
        <begin position="149"/>
        <end position="274"/>
    </location>
</feature>
<evidence type="ECO:0000259" key="2">
    <source>
        <dbReference type="SMART" id="SM00110"/>
    </source>
</evidence>
<dbReference type="InterPro" id="IPR001073">
    <property type="entry name" value="C1q_dom"/>
</dbReference>
<dbReference type="EMBL" id="CACVKT020007138">
    <property type="protein sequence ID" value="CAC5405797.1"/>
    <property type="molecule type" value="Genomic_DNA"/>
</dbReference>
<reference evidence="3 4" key="1">
    <citation type="submission" date="2020-06" db="EMBL/GenBank/DDBJ databases">
        <authorList>
            <person name="Li R."/>
            <person name="Bekaert M."/>
        </authorList>
    </citation>
    <scope>NUCLEOTIDE SEQUENCE [LARGE SCALE GENOMIC DNA]</scope>
    <source>
        <strain evidence="4">wild</strain>
    </source>
</reference>
<feature type="signal peptide" evidence="1">
    <location>
        <begin position="1"/>
        <end position="22"/>
    </location>
</feature>
<dbReference type="InterPro" id="IPR008983">
    <property type="entry name" value="Tumour_necrosis_fac-like_dom"/>
</dbReference>
<dbReference type="Pfam" id="PF00386">
    <property type="entry name" value="C1q"/>
    <property type="match status" value="1"/>
</dbReference>
<keyword evidence="4" id="KW-1185">Reference proteome</keyword>
<dbReference type="Proteomes" id="UP000507470">
    <property type="component" value="Unassembled WGS sequence"/>
</dbReference>
<sequence length="284" mass="31396">MMMYTVGIVILLCSVMLGSVHAQFTSNMITMDSDVYCGKAIDVYDREFEYVINARADVTTSNPNYRCVITIRSGYTDSYYGIQITQQMVDIKDYGVKLNIYEGSSPGGTAVKILSCSTKRRGILYSKYGIVTFELITPVVLYNPRNDFNIKVKAFLAMTACLISHLFLSRGSVVKFDDIKTHTGISNLSSFRNSGKFTSENEGLYLVSSWILSHTNRAQFAIYCNGNSLASAYVMYDGDAGTNIGTATAVVAVELKEGDTVWVQTKTRMQVGRDGSCLKIAKLK</sequence>
<evidence type="ECO:0000313" key="4">
    <source>
        <dbReference type="Proteomes" id="UP000507470"/>
    </source>
</evidence>
<dbReference type="AlphaFoldDB" id="A0A6J8DDP5"/>